<comment type="similarity">
    <text evidence="1 4">Belongs to the carbohydrate kinase PfkB family.</text>
</comment>
<dbReference type="KEGG" id="ahg:AHOG_07850"/>
<dbReference type="OrthoDB" id="9808601at2"/>
<dbReference type="CDD" id="cd01166">
    <property type="entry name" value="KdgK"/>
    <property type="match status" value="1"/>
</dbReference>
<evidence type="ECO:0000313" key="5">
    <source>
        <dbReference type="EMBL" id="ASO19215.1"/>
    </source>
</evidence>
<dbReference type="InterPro" id="IPR011611">
    <property type="entry name" value="PfkB_dom"/>
</dbReference>
<dbReference type="AlphaFoldDB" id="A0A221W0B3"/>
<evidence type="ECO:0000313" key="6">
    <source>
        <dbReference type="Proteomes" id="UP000204221"/>
    </source>
</evidence>
<dbReference type="PRINTS" id="PR00990">
    <property type="entry name" value="RIBOKINASE"/>
</dbReference>
<dbReference type="Pfam" id="PF00294">
    <property type="entry name" value="PfkB"/>
    <property type="match status" value="1"/>
</dbReference>
<dbReference type="InterPro" id="IPR002173">
    <property type="entry name" value="Carboh/pur_kinase_PfkB_CS"/>
</dbReference>
<dbReference type="Proteomes" id="UP000204221">
    <property type="component" value="Chromosome"/>
</dbReference>
<evidence type="ECO:0000256" key="2">
    <source>
        <dbReference type="ARBA" id="ARBA00022679"/>
    </source>
</evidence>
<dbReference type="EC" id="2.7.1.45" evidence="5"/>
<evidence type="ECO:0000256" key="3">
    <source>
        <dbReference type="ARBA" id="ARBA00022777"/>
    </source>
</evidence>
<evidence type="ECO:0000256" key="1">
    <source>
        <dbReference type="ARBA" id="ARBA00010688"/>
    </source>
</evidence>
<evidence type="ECO:0000256" key="4">
    <source>
        <dbReference type="RuleBase" id="RU003704"/>
    </source>
</evidence>
<keyword evidence="2 4" id="KW-0808">Transferase</keyword>
<keyword evidence="6" id="KW-1185">Reference proteome</keyword>
<dbReference type="PANTHER" id="PTHR10584">
    <property type="entry name" value="SUGAR KINASE"/>
    <property type="match status" value="1"/>
</dbReference>
<reference evidence="5 6" key="1">
    <citation type="submission" date="2017-07" db="EMBL/GenBank/DDBJ databases">
        <title>Complete genome sequence of Actinoalloteichus hoggarensis DSM 45943, type strain of Actinoalloteichus hoggarensis.</title>
        <authorList>
            <person name="Ruckert C."/>
            <person name="Nouioui I."/>
            <person name="Willmese J."/>
            <person name="van Wezel G."/>
            <person name="Klenk H.-P."/>
            <person name="Kalinowski J."/>
            <person name="Zotchev S.B."/>
        </authorList>
    </citation>
    <scope>NUCLEOTIDE SEQUENCE [LARGE SCALE GENOMIC DNA]</scope>
    <source>
        <strain evidence="5 6">DSM 45943</strain>
    </source>
</reference>
<sequence>MTIRPRVVVVGDTGLDVVASHRQPLAMGGDTRSKVRLTAGGAGANTAVWLARGGVEPLLVARVGDDSAGRQAAAELTSAGVRCAFTVDPDAATCCVVVLVDATGQRTMLPDRGASARISPDDLDPGLLDGTAGPKPVHLHLSGYLLLDRTSRPAGVAALQAARAAGLTTSVDPQAAALLRAQGTEDFLAAVADVDLLLPNTDELAALTGSAEPESARALLDHVRAVVVTTGADGATWIDARRQVSVEAPAVECVDSTGAGDAFNAGLLGSRLRGADPVEALRAGVSMGSSAVRHVGAQPAAAAHAPI</sequence>
<accession>A0A221W0B3</accession>
<dbReference type="EMBL" id="CP022521">
    <property type="protein sequence ID" value="ASO19215.1"/>
    <property type="molecule type" value="Genomic_DNA"/>
</dbReference>
<dbReference type="InterPro" id="IPR002139">
    <property type="entry name" value="Ribo/fructo_kinase"/>
</dbReference>
<keyword evidence="3 4" id="KW-0418">Kinase</keyword>
<gene>
    <name evidence="5" type="primary">kdgK1</name>
    <name evidence="5" type="ORF">AHOG_07850</name>
</gene>
<proteinExistence type="inferred from homology"/>
<dbReference type="SUPFAM" id="SSF53613">
    <property type="entry name" value="Ribokinase-like"/>
    <property type="match status" value="1"/>
</dbReference>
<name>A0A221W0B3_9PSEU</name>
<dbReference type="Gene3D" id="3.40.1190.20">
    <property type="match status" value="1"/>
</dbReference>
<dbReference type="RefSeq" id="WP_093940760.1">
    <property type="nucleotide sequence ID" value="NZ_CP022521.1"/>
</dbReference>
<protein>
    <submittedName>
        <fullName evidence="5">2-dehydro-3-deoxygluconokinase</fullName>
        <ecNumber evidence="5">2.7.1.45</ecNumber>
    </submittedName>
</protein>
<dbReference type="PROSITE" id="PS00584">
    <property type="entry name" value="PFKB_KINASES_2"/>
    <property type="match status" value="1"/>
</dbReference>
<dbReference type="GO" id="GO:0008673">
    <property type="term" value="F:2-dehydro-3-deoxygluconokinase activity"/>
    <property type="evidence" value="ECO:0007669"/>
    <property type="project" value="UniProtKB-EC"/>
</dbReference>
<dbReference type="PANTHER" id="PTHR10584:SF167">
    <property type="entry name" value="PFKB DOMAIN PROTEIN"/>
    <property type="match status" value="1"/>
</dbReference>
<dbReference type="InterPro" id="IPR029056">
    <property type="entry name" value="Ribokinase-like"/>
</dbReference>
<organism evidence="5 6">
    <name type="scientific">Actinoalloteichus hoggarensis</name>
    <dbReference type="NCBI Taxonomy" id="1470176"/>
    <lineage>
        <taxon>Bacteria</taxon>
        <taxon>Bacillati</taxon>
        <taxon>Actinomycetota</taxon>
        <taxon>Actinomycetes</taxon>
        <taxon>Pseudonocardiales</taxon>
        <taxon>Pseudonocardiaceae</taxon>
        <taxon>Actinoalloteichus</taxon>
    </lineage>
</organism>